<dbReference type="InterPro" id="IPR008965">
    <property type="entry name" value="CBM2/CBM3_carb-bd_dom_sf"/>
</dbReference>
<dbReference type="GO" id="GO:0004563">
    <property type="term" value="F:beta-N-acetylhexosaminidase activity"/>
    <property type="evidence" value="ECO:0007669"/>
    <property type="project" value="UniProtKB-EC"/>
</dbReference>
<comment type="similarity">
    <text evidence="2">Belongs to the glycosyl hydrolase 20 family.</text>
</comment>
<dbReference type="PROSITE" id="PS51257">
    <property type="entry name" value="PROKAR_LIPOPROTEIN"/>
    <property type="match status" value="1"/>
</dbReference>
<dbReference type="InterPro" id="IPR015882">
    <property type="entry name" value="HEX_bac_N"/>
</dbReference>
<dbReference type="CDD" id="cd02847">
    <property type="entry name" value="E_set_Chitobiase_C"/>
    <property type="match status" value="1"/>
</dbReference>
<dbReference type="RefSeq" id="WP_073002853.1">
    <property type="nucleotide sequence ID" value="NZ_FQUM01000008.1"/>
</dbReference>
<dbReference type="Pfam" id="PF03173">
    <property type="entry name" value="CHB_HEX"/>
    <property type="match status" value="1"/>
</dbReference>
<keyword evidence="4" id="KW-0378">Hydrolase</keyword>
<dbReference type="Gene3D" id="2.60.40.290">
    <property type="match status" value="1"/>
</dbReference>
<dbReference type="GO" id="GO:0016020">
    <property type="term" value="C:membrane"/>
    <property type="evidence" value="ECO:0007669"/>
    <property type="project" value="TreeGrafter"/>
</dbReference>
<dbReference type="InterPro" id="IPR004866">
    <property type="entry name" value="CHB/HEX_N_dom"/>
</dbReference>
<evidence type="ECO:0000256" key="5">
    <source>
        <dbReference type="ARBA" id="ARBA00023295"/>
    </source>
</evidence>
<dbReference type="PANTHER" id="PTHR22600">
    <property type="entry name" value="BETA-HEXOSAMINIDASE"/>
    <property type="match status" value="1"/>
</dbReference>
<evidence type="ECO:0000313" key="11">
    <source>
        <dbReference type="Proteomes" id="UP000184164"/>
    </source>
</evidence>
<dbReference type="Proteomes" id="UP000184164">
    <property type="component" value="Unassembled WGS sequence"/>
</dbReference>
<feature type="domain" description="Chitobiase/beta-hexosaminidases N-terminal" evidence="9">
    <location>
        <begin position="26"/>
        <end position="174"/>
    </location>
</feature>
<evidence type="ECO:0000313" key="10">
    <source>
        <dbReference type="EMBL" id="SHF72041.1"/>
    </source>
</evidence>
<dbReference type="GO" id="GO:0005975">
    <property type="term" value="P:carbohydrate metabolic process"/>
    <property type="evidence" value="ECO:0007669"/>
    <property type="project" value="InterPro"/>
</dbReference>
<dbReference type="Pfam" id="PF03174">
    <property type="entry name" value="CHB_HEX_C"/>
    <property type="match status" value="1"/>
</dbReference>
<dbReference type="InterPro" id="IPR017853">
    <property type="entry name" value="GH"/>
</dbReference>
<dbReference type="SUPFAM" id="SSF51445">
    <property type="entry name" value="(Trans)glycosidases"/>
    <property type="match status" value="1"/>
</dbReference>
<evidence type="ECO:0000256" key="7">
    <source>
        <dbReference type="ARBA" id="ARBA00033000"/>
    </source>
</evidence>
<dbReference type="PRINTS" id="PR00738">
    <property type="entry name" value="GLHYDRLASE20"/>
</dbReference>
<protein>
    <recommendedName>
        <fullName evidence="3">beta-N-acetylhexosaminidase</fullName>
        <ecNumber evidence="3">3.2.1.52</ecNumber>
    </recommendedName>
    <alternativeName>
        <fullName evidence="6">Beta-N-acetylhexosaminidase</fullName>
    </alternativeName>
    <alternativeName>
        <fullName evidence="7">N-acetyl-beta-glucosaminidase</fullName>
    </alternativeName>
</protein>
<dbReference type="InterPro" id="IPR015883">
    <property type="entry name" value="Glyco_hydro_20_cat"/>
</dbReference>
<dbReference type="Gene3D" id="3.30.379.10">
    <property type="entry name" value="Chitobiase/beta-hexosaminidase domain 2-like"/>
    <property type="match status" value="1"/>
</dbReference>
<dbReference type="InterPro" id="IPR014756">
    <property type="entry name" value="Ig_E-set"/>
</dbReference>
<dbReference type="GO" id="GO:0030203">
    <property type="term" value="P:glycosaminoglycan metabolic process"/>
    <property type="evidence" value="ECO:0007669"/>
    <property type="project" value="TreeGrafter"/>
</dbReference>
<dbReference type="GO" id="GO:0030247">
    <property type="term" value="F:polysaccharide binding"/>
    <property type="evidence" value="ECO:0007669"/>
    <property type="project" value="InterPro"/>
</dbReference>
<comment type="catalytic activity">
    <reaction evidence="1">
        <text>Hydrolysis of terminal non-reducing N-acetyl-D-hexosamine residues in N-acetyl-beta-D-hexosaminides.</text>
        <dbReference type="EC" id="3.2.1.52"/>
    </reaction>
</comment>
<dbReference type="InterPro" id="IPR025705">
    <property type="entry name" value="Beta_hexosaminidase_sua/sub"/>
</dbReference>
<keyword evidence="11" id="KW-1185">Reference proteome</keyword>
<dbReference type="SUPFAM" id="SSF81296">
    <property type="entry name" value="E set domains"/>
    <property type="match status" value="1"/>
</dbReference>
<dbReference type="PANTHER" id="PTHR22600:SF57">
    <property type="entry name" value="BETA-N-ACETYLHEXOSAMINIDASE"/>
    <property type="match status" value="1"/>
</dbReference>
<dbReference type="Pfam" id="PF02838">
    <property type="entry name" value="Glyco_hydro_20b"/>
    <property type="match status" value="1"/>
</dbReference>
<evidence type="ECO:0000256" key="3">
    <source>
        <dbReference type="ARBA" id="ARBA00012663"/>
    </source>
</evidence>
<dbReference type="InterPro" id="IPR004867">
    <property type="entry name" value="CHB_C_dom"/>
</dbReference>
<dbReference type="EMBL" id="FQUM01000008">
    <property type="protein sequence ID" value="SHF72041.1"/>
    <property type="molecule type" value="Genomic_DNA"/>
</dbReference>
<dbReference type="InterPro" id="IPR029018">
    <property type="entry name" value="Hex-like_dom2"/>
</dbReference>
<gene>
    <name evidence="10" type="ORF">SAMN05444274_10813</name>
</gene>
<dbReference type="AlphaFoldDB" id="A0A1M5DYX7"/>
<organism evidence="10 11">
    <name type="scientific">Mariniphaga anaerophila</name>
    <dbReference type="NCBI Taxonomy" id="1484053"/>
    <lineage>
        <taxon>Bacteria</taxon>
        <taxon>Pseudomonadati</taxon>
        <taxon>Bacteroidota</taxon>
        <taxon>Bacteroidia</taxon>
        <taxon>Marinilabiliales</taxon>
        <taxon>Prolixibacteraceae</taxon>
        <taxon>Mariniphaga</taxon>
    </lineage>
</organism>
<evidence type="ECO:0000256" key="6">
    <source>
        <dbReference type="ARBA" id="ARBA00030512"/>
    </source>
</evidence>
<feature type="active site" description="Proton donor" evidence="8">
    <location>
        <position position="533"/>
    </location>
</feature>
<dbReference type="SUPFAM" id="SSF49384">
    <property type="entry name" value="Carbohydrate-binding domain"/>
    <property type="match status" value="1"/>
</dbReference>
<proteinExistence type="inferred from homology"/>
<dbReference type="SUPFAM" id="SSF55545">
    <property type="entry name" value="beta-N-acetylhexosaminidase-like domain"/>
    <property type="match status" value="1"/>
</dbReference>
<reference evidence="10 11" key="1">
    <citation type="submission" date="2016-11" db="EMBL/GenBank/DDBJ databases">
        <authorList>
            <person name="Jaros S."/>
            <person name="Januszkiewicz K."/>
            <person name="Wedrychowicz H."/>
        </authorList>
    </citation>
    <scope>NUCLEOTIDE SEQUENCE [LARGE SCALE GENOMIC DNA]</scope>
    <source>
        <strain evidence="10 11">DSM 26910</strain>
    </source>
</reference>
<keyword evidence="5" id="KW-0326">Glycosidase</keyword>
<dbReference type="SMART" id="SM01081">
    <property type="entry name" value="CHB_HEX"/>
    <property type="match status" value="1"/>
</dbReference>
<dbReference type="STRING" id="1484053.SAMN05444274_10813"/>
<dbReference type="InterPro" id="IPR013783">
    <property type="entry name" value="Ig-like_fold"/>
</dbReference>
<dbReference type="Gene3D" id="2.60.40.10">
    <property type="entry name" value="Immunoglobulins"/>
    <property type="match status" value="1"/>
</dbReference>
<dbReference type="Pfam" id="PF00728">
    <property type="entry name" value="Glyco_hydro_20"/>
    <property type="match status" value="1"/>
</dbReference>
<evidence type="ECO:0000256" key="1">
    <source>
        <dbReference type="ARBA" id="ARBA00001231"/>
    </source>
</evidence>
<sequence>MKNNVIAFSMVLSLLFSCTQKFPAPGEIKMSWELVSNEYSDTPKAMAKFHIENNSRFTLNDKNWALYFSQMSRTPLSADNNVKIRFLSGDWFVMEPKDNFRLKPGESVEITTEHSEWIIKETDAPLGSYFIFYDKKGMETDTLPVADFTILPFTRPEQANRHKNDYEPIPTAQWNFENNQSLSLLGKEELLPFIPSPVSYKATGSKVIFDDMVSVLHNEGLENEARYIAGFLEKLAGTSPVVKEAPEPAPYSIFLEIKKIQVNEKTDEAYRLQIKPDRSIQITGSDPAGVFYGIQSLLAMLPAEVFKGNNAQISLDEVVIEDAPRFPYRGLQIDVARNFQTKETIKKMIDILSFYKGNYLVIYLTEDEGWRIEIDGLPELTDIGAKRGHTTKEANALHPSYGSGPFACEAEHYGCGYYTKNDFIEILKYAQSRHVNIIPAVNFPGHSRAAIKSMEARYEKYMALGDEENANEFRLIDPDDTSKYLSAQWYNDNVVNVARESVYKFYETVVDAILAMYNEAGIEPEFFHTGGDEVPEGAWTASPMCAELIKSLPKITDPKNLQAYFFERIVEILKTKNLKIGGWEEVALLKEADGEYAPNKKFIGEQVYPYVWNNQGSNADLAYRLANAGYPVILCNVSNFYFDLAYNKDPREPGHYWPGFVNTRNAWQVAPFNVFYTTTHDAMGKEIDIETDYATLERLDANARKNVAGVQAQIWSETVKGKEMLEYYLLPKLIGFAESAWSPERTWETTKDRNLREKEMNIGWNTFANTLAQKELPRLAGIFGGFNYRVPAPGAKIENDKLVANSAYPGLIIRYTTDGTEPTKNSTVYFEPVSVTGKIKIKAFDAAGKGSLTMEVN</sequence>
<dbReference type="EC" id="3.2.1.52" evidence="3"/>
<dbReference type="OrthoDB" id="1090159at2"/>
<name>A0A1M5DYX7_9BACT</name>
<evidence type="ECO:0000256" key="4">
    <source>
        <dbReference type="ARBA" id="ARBA00022801"/>
    </source>
</evidence>
<accession>A0A1M5DYX7</accession>
<evidence type="ECO:0000259" key="9">
    <source>
        <dbReference type="SMART" id="SM01081"/>
    </source>
</evidence>
<evidence type="ECO:0000256" key="8">
    <source>
        <dbReference type="PIRSR" id="PIRSR625705-1"/>
    </source>
</evidence>
<dbReference type="Gene3D" id="3.20.20.80">
    <property type="entry name" value="Glycosidases"/>
    <property type="match status" value="1"/>
</dbReference>
<dbReference type="InterPro" id="IPR012291">
    <property type="entry name" value="CBM2_carb-bd_dom_sf"/>
</dbReference>
<evidence type="ECO:0000256" key="2">
    <source>
        <dbReference type="ARBA" id="ARBA00006285"/>
    </source>
</evidence>